<evidence type="ECO:0000313" key="2">
    <source>
        <dbReference type="Proteomes" id="UP000623067"/>
    </source>
</evidence>
<keyword evidence="2" id="KW-1185">Reference proteome</keyword>
<name>A0A916SX47_9SPHN</name>
<dbReference type="RefSeq" id="WP_188657444.1">
    <property type="nucleotide sequence ID" value="NZ_BMIH01000001.1"/>
</dbReference>
<proteinExistence type="predicted"/>
<protein>
    <submittedName>
        <fullName evidence="1">Sulfate transporter</fullName>
    </submittedName>
</protein>
<reference evidence="1" key="2">
    <citation type="submission" date="2020-09" db="EMBL/GenBank/DDBJ databases">
        <authorList>
            <person name="Sun Q."/>
            <person name="Zhou Y."/>
        </authorList>
    </citation>
    <scope>NUCLEOTIDE SEQUENCE</scope>
    <source>
        <strain evidence="1">CGMCC 1.15330</strain>
    </source>
</reference>
<dbReference type="EMBL" id="BMIH01000001">
    <property type="protein sequence ID" value="GGB21396.1"/>
    <property type="molecule type" value="Genomic_DNA"/>
</dbReference>
<dbReference type="InterPro" id="IPR021505">
    <property type="entry name" value="Phage_B3_Orf6"/>
</dbReference>
<comment type="caution">
    <text evidence="1">The sequence shown here is derived from an EMBL/GenBank/DDBJ whole genome shotgun (WGS) entry which is preliminary data.</text>
</comment>
<dbReference type="AlphaFoldDB" id="A0A916SX47"/>
<reference evidence="1" key="1">
    <citation type="journal article" date="2014" name="Int. J. Syst. Evol. Microbiol.">
        <title>Complete genome sequence of Corynebacterium casei LMG S-19264T (=DSM 44701T), isolated from a smear-ripened cheese.</title>
        <authorList>
            <consortium name="US DOE Joint Genome Institute (JGI-PGF)"/>
            <person name="Walter F."/>
            <person name="Albersmeier A."/>
            <person name="Kalinowski J."/>
            <person name="Ruckert C."/>
        </authorList>
    </citation>
    <scope>NUCLEOTIDE SEQUENCE</scope>
    <source>
        <strain evidence="1">CGMCC 1.15330</strain>
    </source>
</reference>
<dbReference type="Proteomes" id="UP000623067">
    <property type="component" value="Unassembled WGS sequence"/>
</dbReference>
<evidence type="ECO:0000313" key="1">
    <source>
        <dbReference type="EMBL" id="GGB21396.1"/>
    </source>
</evidence>
<dbReference type="Pfam" id="PF11363">
    <property type="entry name" value="DUF3164"/>
    <property type="match status" value="1"/>
</dbReference>
<sequence>MSDKPHPAAIDVAGIWYLRDAKGSLVPLTAVKPVDLLIDELVRLELTEAREISADLASFKQRSFSRVGELQALLAQEYGATIGGAKGNITLPAFDGCGKVQVASADLRELGPELQVAKQLIDECLLEWSAESHEAIRALVNRVFSVDKEGQISHAGLFMLLRVEIHDERWQRAMDAIRDSIRVIGSRTYIRFYDRNAPDAGWVAIPLDLASA</sequence>
<organism evidence="1 2">
    <name type="scientific">Sphingomonas metalli</name>
    <dbReference type="NCBI Taxonomy" id="1779358"/>
    <lineage>
        <taxon>Bacteria</taxon>
        <taxon>Pseudomonadati</taxon>
        <taxon>Pseudomonadota</taxon>
        <taxon>Alphaproteobacteria</taxon>
        <taxon>Sphingomonadales</taxon>
        <taxon>Sphingomonadaceae</taxon>
        <taxon>Sphingomonas</taxon>
    </lineage>
</organism>
<gene>
    <name evidence="1" type="ORF">GCM10011380_08700</name>
</gene>
<accession>A0A916SX47</accession>